<name>A0ABN2HYL7_9MICO</name>
<keyword evidence="1" id="KW-1133">Transmembrane helix</keyword>
<dbReference type="Pfam" id="PF09605">
    <property type="entry name" value="Trep_Strep"/>
    <property type="match status" value="1"/>
</dbReference>
<feature type="transmembrane region" description="Helical" evidence="1">
    <location>
        <begin position="108"/>
        <end position="127"/>
    </location>
</feature>
<keyword evidence="1" id="KW-0472">Membrane</keyword>
<keyword evidence="3" id="KW-1185">Reference proteome</keyword>
<dbReference type="NCBIfam" id="TIGR02185">
    <property type="entry name" value="Trep_Strep"/>
    <property type="match status" value="1"/>
</dbReference>
<proteinExistence type="predicted"/>
<comment type="caution">
    <text evidence="2">The sequence shown here is derived from an EMBL/GenBank/DDBJ whole genome shotgun (WGS) entry which is preliminary data.</text>
</comment>
<evidence type="ECO:0000313" key="2">
    <source>
        <dbReference type="EMBL" id="GAA1695687.1"/>
    </source>
</evidence>
<sequence length="214" mass="23148">MTDESVSAAPTSVPAPSTEPGFSLRFSARDLLSVAIFAVIYFVIVFAVAMVGIISPLVMLLTLPLAPIVAGIPYMLFLTRVKHAGMVTLFGVVVALLLFMMGHPWQSTVVTIVLSVIAEFVLAAGRYQSKWAAIWAYSVFSVWFIGPWIPFFIDPVAYVNQNSSMGEQYMQEFAAVVTVPAILVMVAVSVICGFLGALLGTALLRKHFRRAGLA</sequence>
<dbReference type="InterPro" id="IPR011733">
    <property type="entry name" value="CHP02185_IM"/>
</dbReference>
<dbReference type="EMBL" id="BAAAPL010000001">
    <property type="protein sequence ID" value="GAA1695687.1"/>
    <property type="molecule type" value="Genomic_DNA"/>
</dbReference>
<dbReference type="RefSeq" id="WP_344070256.1">
    <property type="nucleotide sequence ID" value="NZ_BAAAPL010000001.1"/>
</dbReference>
<dbReference type="Proteomes" id="UP001501690">
    <property type="component" value="Unassembled WGS sequence"/>
</dbReference>
<feature type="transmembrane region" description="Helical" evidence="1">
    <location>
        <begin position="134"/>
        <end position="153"/>
    </location>
</feature>
<reference evidence="2 3" key="1">
    <citation type="journal article" date="2019" name="Int. J. Syst. Evol. Microbiol.">
        <title>The Global Catalogue of Microorganisms (GCM) 10K type strain sequencing project: providing services to taxonomists for standard genome sequencing and annotation.</title>
        <authorList>
            <consortium name="The Broad Institute Genomics Platform"/>
            <consortium name="The Broad Institute Genome Sequencing Center for Infectious Disease"/>
            <person name="Wu L."/>
            <person name="Ma J."/>
        </authorList>
    </citation>
    <scope>NUCLEOTIDE SEQUENCE [LARGE SCALE GENOMIC DNA]</scope>
    <source>
        <strain evidence="2 3">JCM 15577</strain>
    </source>
</reference>
<feature type="transmembrane region" description="Helical" evidence="1">
    <location>
        <begin position="84"/>
        <end position="102"/>
    </location>
</feature>
<feature type="transmembrane region" description="Helical" evidence="1">
    <location>
        <begin position="173"/>
        <end position="204"/>
    </location>
</feature>
<evidence type="ECO:0000313" key="3">
    <source>
        <dbReference type="Proteomes" id="UP001501690"/>
    </source>
</evidence>
<keyword evidence="1" id="KW-0812">Transmembrane</keyword>
<gene>
    <name evidence="2" type="ORF">GCM10009808_11150</name>
</gene>
<accession>A0ABN2HYL7</accession>
<feature type="transmembrane region" description="Helical" evidence="1">
    <location>
        <begin position="57"/>
        <end position="77"/>
    </location>
</feature>
<protein>
    <submittedName>
        <fullName evidence="2">MptD family putative ECF transporter S component</fullName>
    </submittedName>
</protein>
<feature type="transmembrane region" description="Helical" evidence="1">
    <location>
        <begin position="31"/>
        <end position="51"/>
    </location>
</feature>
<evidence type="ECO:0000256" key="1">
    <source>
        <dbReference type="SAM" id="Phobius"/>
    </source>
</evidence>
<organism evidence="2 3">
    <name type="scientific">Microbacterium sediminicola</name>
    <dbReference type="NCBI Taxonomy" id="415210"/>
    <lineage>
        <taxon>Bacteria</taxon>
        <taxon>Bacillati</taxon>
        <taxon>Actinomycetota</taxon>
        <taxon>Actinomycetes</taxon>
        <taxon>Micrococcales</taxon>
        <taxon>Microbacteriaceae</taxon>
        <taxon>Microbacterium</taxon>
    </lineage>
</organism>